<dbReference type="FunFam" id="1.10.1040.10:FF:000004">
    <property type="entry name" value="Glycerol-3-phosphate dehydrogenase [NAD(+)]"/>
    <property type="match status" value="1"/>
</dbReference>
<feature type="compositionally biased region" description="Low complexity" evidence="7">
    <location>
        <begin position="39"/>
        <end position="58"/>
    </location>
</feature>
<dbReference type="PROSITE" id="PS00957">
    <property type="entry name" value="NAD_G3PDH"/>
    <property type="match status" value="1"/>
</dbReference>
<feature type="compositionally biased region" description="Basic and acidic residues" evidence="7">
    <location>
        <begin position="276"/>
        <end position="293"/>
    </location>
</feature>
<dbReference type="GO" id="GO:0005829">
    <property type="term" value="C:cytosol"/>
    <property type="evidence" value="ECO:0007669"/>
    <property type="project" value="TreeGrafter"/>
</dbReference>
<proteinExistence type="inferred from homology"/>
<name>A0A8J5QQE7_9ASCO</name>
<dbReference type="EC" id="1.1.1.8" evidence="2"/>
<feature type="domain" description="C2H2-type" evidence="8">
    <location>
        <begin position="320"/>
        <end position="347"/>
    </location>
</feature>
<dbReference type="OrthoDB" id="10263760at2759"/>
<evidence type="ECO:0000313" key="9">
    <source>
        <dbReference type="EMBL" id="KAG7661660.1"/>
    </source>
</evidence>
<dbReference type="InterPro" id="IPR013087">
    <property type="entry name" value="Znf_C2H2_type"/>
</dbReference>
<evidence type="ECO:0000256" key="6">
    <source>
        <dbReference type="PROSITE-ProRule" id="PRU00042"/>
    </source>
</evidence>
<dbReference type="AlphaFoldDB" id="A0A8J5QQE7"/>
<dbReference type="PROSITE" id="PS50157">
    <property type="entry name" value="ZINC_FINGER_C2H2_2"/>
    <property type="match status" value="2"/>
</dbReference>
<dbReference type="Proteomes" id="UP000694255">
    <property type="component" value="Unassembled WGS sequence"/>
</dbReference>
<dbReference type="GO" id="GO:0042803">
    <property type="term" value="F:protein homodimerization activity"/>
    <property type="evidence" value="ECO:0007669"/>
    <property type="project" value="InterPro"/>
</dbReference>
<dbReference type="NCBIfam" id="TIGR03376">
    <property type="entry name" value="glycerol3P_DH"/>
    <property type="match status" value="1"/>
</dbReference>
<dbReference type="GO" id="GO:0046168">
    <property type="term" value="P:glycerol-3-phosphate catabolic process"/>
    <property type="evidence" value="ECO:0007669"/>
    <property type="project" value="InterPro"/>
</dbReference>
<evidence type="ECO:0000256" key="2">
    <source>
        <dbReference type="ARBA" id="ARBA00013218"/>
    </source>
</evidence>
<dbReference type="GO" id="GO:0005975">
    <property type="term" value="P:carbohydrate metabolic process"/>
    <property type="evidence" value="ECO:0007669"/>
    <property type="project" value="InterPro"/>
</dbReference>
<evidence type="ECO:0000313" key="10">
    <source>
        <dbReference type="Proteomes" id="UP000694255"/>
    </source>
</evidence>
<organism evidence="9 10">
    <name type="scientific">[Candida] subhashii</name>
    <dbReference type="NCBI Taxonomy" id="561895"/>
    <lineage>
        <taxon>Eukaryota</taxon>
        <taxon>Fungi</taxon>
        <taxon>Dikarya</taxon>
        <taxon>Ascomycota</taxon>
        <taxon>Saccharomycotina</taxon>
        <taxon>Pichiomycetes</taxon>
        <taxon>Debaryomycetaceae</taxon>
        <taxon>Spathaspora</taxon>
    </lineage>
</organism>
<feature type="region of interest" description="Disordered" evidence="7">
    <location>
        <begin position="366"/>
        <end position="385"/>
    </location>
</feature>
<dbReference type="GO" id="GO:0008270">
    <property type="term" value="F:zinc ion binding"/>
    <property type="evidence" value="ECO:0007669"/>
    <property type="project" value="UniProtKB-KW"/>
</dbReference>
<comment type="catalytic activity">
    <reaction evidence="5">
        <text>sn-glycerol 3-phosphate + NAD(+) = dihydroxyacetone phosphate + NADH + H(+)</text>
        <dbReference type="Rhea" id="RHEA:11092"/>
        <dbReference type="ChEBI" id="CHEBI:15378"/>
        <dbReference type="ChEBI" id="CHEBI:57540"/>
        <dbReference type="ChEBI" id="CHEBI:57597"/>
        <dbReference type="ChEBI" id="CHEBI:57642"/>
        <dbReference type="ChEBI" id="CHEBI:57945"/>
        <dbReference type="EC" id="1.1.1.8"/>
    </reaction>
</comment>
<dbReference type="GO" id="GO:0051287">
    <property type="term" value="F:NAD binding"/>
    <property type="evidence" value="ECO:0007669"/>
    <property type="project" value="InterPro"/>
</dbReference>
<feature type="compositionally biased region" description="Basic and acidic residues" evidence="7">
    <location>
        <begin position="228"/>
        <end position="241"/>
    </location>
</feature>
<feature type="compositionally biased region" description="Polar residues" evidence="7">
    <location>
        <begin position="73"/>
        <end position="102"/>
    </location>
</feature>
<dbReference type="Pfam" id="PF07479">
    <property type="entry name" value="NAD_Gly3P_dh_C"/>
    <property type="match status" value="1"/>
</dbReference>
<evidence type="ECO:0000256" key="5">
    <source>
        <dbReference type="ARBA" id="ARBA00048683"/>
    </source>
</evidence>
<dbReference type="InterPro" id="IPR017751">
    <property type="entry name" value="G3P_DH_NAD-dep_euk"/>
</dbReference>
<dbReference type="InterPro" id="IPR006109">
    <property type="entry name" value="G3P_DH_NAD-dep_C"/>
</dbReference>
<comment type="similarity">
    <text evidence="1">Belongs to the NAD-dependent glycerol-3-phosphate dehydrogenase family.</text>
</comment>
<dbReference type="GeneID" id="73471613"/>
<dbReference type="InterPro" id="IPR011128">
    <property type="entry name" value="G3P_DH_NAD-dep_N"/>
</dbReference>
<dbReference type="EMBL" id="JAGSYN010000215">
    <property type="protein sequence ID" value="KAG7661660.1"/>
    <property type="molecule type" value="Genomic_DNA"/>
</dbReference>
<keyword evidence="10" id="KW-1185">Reference proteome</keyword>
<feature type="region of interest" description="Disordered" evidence="7">
    <location>
        <begin position="1"/>
        <end position="107"/>
    </location>
</feature>
<dbReference type="GO" id="GO:0005634">
    <property type="term" value="C:nucleus"/>
    <property type="evidence" value="ECO:0007669"/>
    <property type="project" value="TreeGrafter"/>
</dbReference>
<dbReference type="PANTHER" id="PTHR11728">
    <property type="entry name" value="GLYCEROL-3-PHOSPHATE DEHYDROGENASE"/>
    <property type="match status" value="1"/>
</dbReference>
<dbReference type="Pfam" id="PF01210">
    <property type="entry name" value="NAD_Gly3P_dh_N"/>
    <property type="match status" value="1"/>
</dbReference>
<keyword evidence="6" id="KW-0862">Zinc</keyword>
<gene>
    <name evidence="9" type="ORF">J8A68_004813</name>
</gene>
<dbReference type="PROSITE" id="PS00028">
    <property type="entry name" value="ZINC_FINGER_C2H2_1"/>
    <property type="match status" value="1"/>
</dbReference>
<feature type="compositionally biased region" description="Gly residues" evidence="7">
    <location>
        <begin position="366"/>
        <end position="375"/>
    </location>
</feature>
<feature type="compositionally biased region" description="Low complexity" evidence="7">
    <location>
        <begin position="242"/>
        <end position="255"/>
    </location>
</feature>
<dbReference type="Pfam" id="PF00096">
    <property type="entry name" value="zf-C2H2"/>
    <property type="match status" value="2"/>
</dbReference>
<evidence type="ECO:0000259" key="8">
    <source>
        <dbReference type="PROSITE" id="PS50157"/>
    </source>
</evidence>
<dbReference type="GO" id="GO:0141152">
    <property type="term" value="F:glycerol-3-phosphate dehydrogenase (NAD+) activity"/>
    <property type="evidence" value="ECO:0007669"/>
    <property type="project" value="UniProtKB-EC"/>
</dbReference>
<feature type="domain" description="C2H2-type" evidence="8">
    <location>
        <begin position="292"/>
        <end position="319"/>
    </location>
</feature>
<accession>A0A8J5QQE7</accession>
<dbReference type="RefSeq" id="XP_049261893.1">
    <property type="nucleotide sequence ID" value="XM_049408813.1"/>
</dbReference>
<keyword evidence="6" id="KW-0479">Metal-binding</keyword>
<feature type="compositionally biased region" description="Polar residues" evidence="7">
    <location>
        <begin position="261"/>
        <end position="275"/>
    </location>
</feature>
<evidence type="ECO:0000256" key="1">
    <source>
        <dbReference type="ARBA" id="ARBA00011009"/>
    </source>
</evidence>
<keyword evidence="3" id="KW-0560">Oxidoreductase</keyword>
<protein>
    <recommendedName>
        <fullName evidence="2">glycerol-3-phosphate dehydrogenase (NAD(+))</fullName>
        <ecNumber evidence="2">1.1.1.8</ecNumber>
    </recommendedName>
</protein>
<feature type="region of interest" description="Disordered" evidence="7">
    <location>
        <begin position="194"/>
        <end position="293"/>
    </location>
</feature>
<keyword evidence="4" id="KW-0520">NAD</keyword>
<evidence type="ECO:0000256" key="7">
    <source>
        <dbReference type="SAM" id="MobiDB-lite"/>
    </source>
</evidence>
<reference evidence="9 10" key="1">
    <citation type="journal article" date="2021" name="DNA Res.">
        <title>Genome analysis of Candida subhashii reveals its hybrid nature and dual mitochondrial genome conformations.</title>
        <authorList>
            <person name="Mixao V."/>
            <person name="Hegedusova E."/>
            <person name="Saus E."/>
            <person name="Pryszcz L.P."/>
            <person name="Cillingova A."/>
            <person name="Nosek J."/>
            <person name="Gabaldon T."/>
        </authorList>
    </citation>
    <scope>NUCLEOTIDE SEQUENCE [LARGE SCALE GENOMIC DNA]</scope>
    <source>
        <strain evidence="9 10">CBS 10753</strain>
    </source>
</reference>
<dbReference type="SMART" id="SM00355">
    <property type="entry name" value="ZnF_C2H2"/>
    <property type="match status" value="2"/>
</dbReference>
<dbReference type="PANTHER" id="PTHR11728:SF8">
    <property type="entry name" value="GLYCEROL-3-PHOSPHATE DEHYDROGENASE [NAD(+)]-RELATED"/>
    <property type="match status" value="1"/>
</dbReference>
<evidence type="ECO:0000256" key="3">
    <source>
        <dbReference type="ARBA" id="ARBA00023002"/>
    </source>
</evidence>
<dbReference type="InterPro" id="IPR006168">
    <property type="entry name" value="G3P_DH_NAD-dep"/>
</dbReference>
<comment type="caution">
    <text evidence="9">The sequence shown here is derived from an EMBL/GenBank/DDBJ whole genome shotgun (WGS) entry which is preliminary data.</text>
</comment>
<keyword evidence="6" id="KW-0863">Zinc-finger</keyword>
<evidence type="ECO:0000256" key="4">
    <source>
        <dbReference type="ARBA" id="ARBA00023027"/>
    </source>
</evidence>
<sequence length="794" mass="87850">MDQPSQSDTNKKHRHNRKSSTQSLPPILPSQPTHYDMFSTATSSSSHTSAFLPSATSPGSPPTKKPKQEILLRSSQPNISYTRENTMPSASSSHITSGSNGTKETEDERFLRLARDALVATAKGVSDRQVVDPTISDLLTRLQYASSPHGNPISNSNRIEANESGQLNIQGFYSQFPNLSNDIFTGNINRSSGTNTSTATTSQNDPGWNFLLEDSFPHSQQHQQQQQEQRHQQQQEQRHQQQQEQRQQQRQYQQHHQQHQLPQRSSQVNLPQSIAESRRTSEAGSGGEERRFPCDKCTMSFRRSSDLKRHEKQHLSIPPNICDICGKGFARKDALKRHKGTLTCKRNSEKKLYIDNLNYLDDNKRGGGAGGGGGNNNDDEDEDDDAGGIDINIIIHLQMSSNTTNTTSANANERLQQLSQILQPNKINCVPHPNLSLSPDKPFTICVIGAGNWGTTIAKMIAENCMARPRLFTHDVKMWVYEEQINDENLSEIINTRHENIKYLPGVKLPNNLIADPDLLSTVNGADLIVFNFPHQFLTNILRQLKGRVPPTVRGISCLKGLEVNPDGCKLLSTHISDELGIVCGALSGANLAPEIARGNWSETTIAYNLPADYRGPGLDIDEFILKATFHRPYFHVHVIEDVAGTSVAGALKNIVALAVGFVEGLGWGDNAKAAVMRIGLLETIKFSEMFFPESKQHTFTAESCGVADLITSCNGGRNVKIGRYMAETGSSAEEAERRLLNGQSSQGIVTAKEVHVLLTNVKKTKEFPLFEATYNIIFGTESIENLPKLLNDC</sequence>